<evidence type="ECO:0000259" key="1">
    <source>
        <dbReference type="Pfam" id="PF03281"/>
    </source>
</evidence>
<dbReference type="Gene3D" id="3.30.460.90">
    <property type="match status" value="1"/>
</dbReference>
<dbReference type="OrthoDB" id="6054650at2759"/>
<keyword evidence="3" id="KW-1185">Reference proteome</keyword>
<dbReference type="eggNOG" id="ENOG502S61H">
    <property type="taxonomic scope" value="Eukaryota"/>
</dbReference>
<dbReference type="HOGENOM" id="CLU_068973_0_0_1"/>
<sequence>MSTLEVHLNNIALNISNPVHPVCWDDFTRVKEHVLHIMRLQDSDFRQICHKDILFGSMAHGIKACIHLVEDRQLPEYAHLDFSAAYYDKRILDRLANNNRRFLNRACLQNWLQNVFVNALDKYGNTVNGALGKYTLGYKWRGIAHTIEAVSELRSFCIDFVPAVKIDLSPETLHALPKGTSGPDNTNCFTFIMSNEQAELQNMARFGENVRDALRLLQAFRKCQCCAAIALSPWTFGCPGVGVSPLSPKCLSLRSSSRYMY</sequence>
<evidence type="ECO:0000313" key="3">
    <source>
        <dbReference type="Proteomes" id="UP000001070"/>
    </source>
</evidence>
<dbReference type="Pfam" id="PF03281">
    <property type="entry name" value="Mab-21"/>
    <property type="match status" value="1"/>
</dbReference>
<proteinExistence type="predicted"/>
<protein>
    <submittedName>
        <fullName evidence="2">GH20512</fullName>
    </submittedName>
</protein>
<feature type="domain" description="Mab-21-like nucleotidyltransferase" evidence="1">
    <location>
        <begin position="73"/>
        <end position="181"/>
    </location>
</feature>
<dbReference type="EMBL" id="CH916367">
    <property type="protein sequence ID" value="EDW01336.1"/>
    <property type="molecule type" value="Genomic_DNA"/>
</dbReference>
<gene>
    <name evidence="2" type="primary">Dgri\GH20512</name>
    <name evidence="2" type="ORF">Dgri_GH20512</name>
</gene>
<evidence type="ECO:0000313" key="2">
    <source>
        <dbReference type="EMBL" id="EDW01336.1"/>
    </source>
</evidence>
<accession>B4J8Y7</accession>
<dbReference type="Proteomes" id="UP000001070">
    <property type="component" value="Unassembled WGS sequence"/>
</dbReference>
<name>B4J8Y7_DROGR</name>
<dbReference type="InParanoid" id="B4J8Y7"/>
<dbReference type="AlphaFoldDB" id="B4J8Y7"/>
<dbReference type="InterPro" id="IPR046903">
    <property type="entry name" value="Mab-21-like_nuc_Trfase"/>
</dbReference>
<reference evidence="2 3" key="1">
    <citation type="journal article" date="2007" name="Nature">
        <title>Evolution of genes and genomes on the Drosophila phylogeny.</title>
        <authorList>
            <consortium name="Drosophila 12 Genomes Consortium"/>
            <person name="Clark A.G."/>
            <person name="Eisen M.B."/>
            <person name="Smith D.R."/>
            <person name="Bergman C.M."/>
            <person name="Oliver B."/>
            <person name="Markow T.A."/>
            <person name="Kaufman T.C."/>
            <person name="Kellis M."/>
            <person name="Gelbart W."/>
            <person name="Iyer V.N."/>
            <person name="Pollard D.A."/>
            <person name="Sackton T.B."/>
            <person name="Larracuente A.M."/>
            <person name="Singh N.D."/>
            <person name="Abad J.P."/>
            <person name="Abt D.N."/>
            <person name="Adryan B."/>
            <person name="Aguade M."/>
            <person name="Akashi H."/>
            <person name="Anderson W.W."/>
            <person name="Aquadro C.F."/>
            <person name="Ardell D.H."/>
            <person name="Arguello R."/>
            <person name="Artieri C.G."/>
            <person name="Barbash D.A."/>
            <person name="Barker D."/>
            <person name="Barsanti P."/>
            <person name="Batterham P."/>
            <person name="Batzoglou S."/>
            <person name="Begun D."/>
            <person name="Bhutkar A."/>
            <person name="Blanco E."/>
            <person name="Bosak S.A."/>
            <person name="Bradley R.K."/>
            <person name="Brand A.D."/>
            <person name="Brent M.R."/>
            <person name="Brooks A.N."/>
            <person name="Brown R.H."/>
            <person name="Butlin R.K."/>
            <person name="Caggese C."/>
            <person name="Calvi B.R."/>
            <person name="Bernardo de Carvalho A."/>
            <person name="Caspi A."/>
            <person name="Castrezana S."/>
            <person name="Celniker S.E."/>
            <person name="Chang J.L."/>
            <person name="Chapple C."/>
            <person name="Chatterji S."/>
            <person name="Chinwalla A."/>
            <person name="Civetta A."/>
            <person name="Clifton S.W."/>
            <person name="Comeron J.M."/>
            <person name="Costello J.C."/>
            <person name="Coyne J.A."/>
            <person name="Daub J."/>
            <person name="David R.G."/>
            <person name="Delcher A.L."/>
            <person name="Delehaunty K."/>
            <person name="Do C.B."/>
            <person name="Ebling H."/>
            <person name="Edwards K."/>
            <person name="Eickbush T."/>
            <person name="Evans J.D."/>
            <person name="Filipski A."/>
            <person name="Findeiss S."/>
            <person name="Freyhult E."/>
            <person name="Fulton L."/>
            <person name="Fulton R."/>
            <person name="Garcia A.C."/>
            <person name="Gardiner A."/>
            <person name="Garfield D.A."/>
            <person name="Garvin B.E."/>
            <person name="Gibson G."/>
            <person name="Gilbert D."/>
            <person name="Gnerre S."/>
            <person name="Godfrey J."/>
            <person name="Good R."/>
            <person name="Gotea V."/>
            <person name="Gravely B."/>
            <person name="Greenberg A.J."/>
            <person name="Griffiths-Jones S."/>
            <person name="Gross S."/>
            <person name="Guigo R."/>
            <person name="Gustafson E.A."/>
            <person name="Haerty W."/>
            <person name="Hahn M.W."/>
            <person name="Halligan D.L."/>
            <person name="Halpern A.L."/>
            <person name="Halter G.M."/>
            <person name="Han M.V."/>
            <person name="Heger A."/>
            <person name="Hillier L."/>
            <person name="Hinrichs A.S."/>
            <person name="Holmes I."/>
            <person name="Hoskins R.A."/>
            <person name="Hubisz M.J."/>
            <person name="Hultmark D."/>
            <person name="Huntley M.A."/>
            <person name="Jaffe D.B."/>
            <person name="Jagadeeshan S."/>
            <person name="Jeck W.R."/>
            <person name="Johnson J."/>
            <person name="Jones C.D."/>
            <person name="Jordan W.C."/>
            <person name="Karpen G.H."/>
            <person name="Kataoka E."/>
            <person name="Keightley P.D."/>
            <person name="Kheradpour P."/>
            <person name="Kirkness E.F."/>
            <person name="Koerich L.B."/>
            <person name="Kristiansen K."/>
            <person name="Kudrna D."/>
            <person name="Kulathinal R.J."/>
            <person name="Kumar S."/>
            <person name="Kwok R."/>
            <person name="Lander E."/>
            <person name="Langley C.H."/>
            <person name="Lapoint R."/>
            <person name="Lazzaro B.P."/>
            <person name="Lee S.J."/>
            <person name="Levesque L."/>
            <person name="Li R."/>
            <person name="Lin C.F."/>
            <person name="Lin M.F."/>
            <person name="Lindblad-Toh K."/>
            <person name="Llopart A."/>
            <person name="Long M."/>
            <person name="Low L."/>
            <person name="Lozovsky E."/>
            <person name="Lu J."/>
            <person name="Luo M."/>
            <person name="Machado C.A."/>
            <person name="Makalowski W."/>
            <person name="Marzo M."/>
            <person name="Matsuda M."/>
            <person name="Matzkin L."/>
            <person name="McAllister B."/>
            <person name="McBride C.S."/>
            <person name="McKernan B."/>
            <person name="McKernan K."/>
            <person name="Mendez-Lago M."/>
            <person name="Minx P."/>
            <person name="Mollenhauer M.U."/>
            <person name="Montooth K."/>
            <person name="Mount S.M."/>
            <person name="Mu X."/>
            <person name="Myers E."/>
            <person name="Negre B."/>
            <person name="Newfeld S."/>
            <person name="Nielsen R."/>
            <person name="Noor M.A."/>
            <person name="O'Grady P."/>
            <person name="Pachter L."/>
            <person name="Papaceit M."/>
            <person name="Parisi M.J."/>
            <person name="Parisi M."/>
            <person name="Parts L."/>
            <person name="Pedersen J.S."/>
            <person name="Pesole G."/>
            <person name="Phillippy A.M."/>
            <person name="Ponting C.P."/>
            <person name="Pop M."/>
            <person name="Porcelli D."/>
            <person name="Powell J.R."/>
            <person name="Prohaska S."/>
            <person name="Pruitt K."/>
            <person name="Puig M."/>
            <person name="Quesneville H."/>
            <person name="Ram K.R."/>
            <person name="Rand D."/>
            <person name="Rasmussen M.D."/>
            <person name="Reed L.K."/>
            <person name="Reenan R."/>
            <person name="Reily A."/>
            <person name="Remington K.A."/>
            <person name="Rieger T.T."/>
            <person name="Ritchie M.G."/>
            <person name="Robin C."/>
            <person name="Rogers Y.H."/>
            <person name="Rohde C."/>
            <person name="Rozas J."/>
            <person name="Rubenfield M.J."/>
            <person name="Ruiz A."/>
            <person name="Russo S."/>
            <person name="Salzberg S.L."/>
            <person name="Sanchez-Gracia A."/>
            <person name="Saranga D.J."/>
            <person name="Sato H."/>
            <person name="Schaeffer S.W."/>
            <person name="Schatz M.C."/>
            <person name="Schlenke T."/>
            <person name="Schwartz R."/>
            <person name="Segarra C."/>
            <person name="Singh R.S."/>
            <person name="Sirot L."/>
            <person name="Sirota M."/>
            <person name="Sisneros N.B."/>
            <person name="Smith C.D."/>
            <person name="Smith T.F."/>
            <person name="Spieth J."/>
            <person name="Stage D.E."/>
            <person name="Stark A."/>
            <person name="Stephan W."/>
            <person name="Strausberg R.L."/>
            <person name="Strempel S."/>
            <person name="Sturgill D."/>
            <person name="Sutton G."/>
            <person name="Sutton G.G."/>
            <person name="Tao W."/>
            <person name="Teichmann S."/>
            <person name="Tobari Y.N."/>
            <person name="Tomimura Y."/>
            <person name="Tsolas J.M."/>
            <person name="Valente V.L."/>
            <person name="Venter E."/>
            <person name="Venter J.C."/>
            <person name="Vicario S."/>
            <person name="Vieira F.G."/>
            <person name="Vilella A.J."/>
            <person name="Villasante A."/>
            <person name="Walenz B."/>
            <person name="Wang J."/>
            <person name="Wasserman M."/>
            <person name="Watts T."/>
            <person name="Wilson D."/>
            <person name="Wilson R.K."/>
            <person name="Wing R.A."/>
            <person name="Wolfner M.F."/>
            <person name="Wong A."/>
            <person name="Wong G.K."/>
            <person name="Wu C.I."/>
            <person name="Wu G."/>
            <person name="Yamamoto D."/>
            <person name="Yang H.P."/>
            <person name="Yang S.P."/>
            <person name="Yorke J.A."/>
            <person name="Yoshida K."/>
            <person name="Zdobnov E."/>
            <person name="Zhang P."/>
            <person name="Zhang Y."/>
            <person name="Zimin A.V."/>
            <person name="Baldwin J."/>
            <person name="Abdouelleil A."/>
            <person name="Abdulkadir J."/>
            <person name="Abebe A."/>
            <person name="Abera B."/>
            <person name="Abreu J."/>
            <person name="Acer S.C."/>
            <person name="Aftuck L."/>
            <person name="Alexander A."/>
            <person name="An P."/>
            <person name="Anderson E."/>
            <person name="Anderson S."/>
            <person name="Arachi H."/>
            <person name="Azer M."/>
            <person name="Bachantsang P."/>
            <person name="Barry A."/>
            <person name="Bayul T."/>
            <person name="Berlin A."/>
            <person name="Bessette D."/>
            <person name="Bloom T."/>
            <person name="Blye J."/>
            <person name="Boguslavskiy L."/>
            <person name="Bonnet C."/>
            <person name="Boukhgalter B."/>
            <person name="Bourzgui I."/>
            <person name="Brown A."/>
            <person name="Cahill P."/>
            <person name="Channer S."/>
            <person name="Cheshatsang Y."/>
            <person name="Chuda L."/>
            <person name="Citroen M."/>
            <person name="Collymore A."/>
            <person name="Cooke P."/>
            <person name="Costello M."/>
            <person name="D'Aco K."/>
            <person name="Daza R."/>
            <person name="De Haan G."/>
            <person name="DeGray S."/>
            <person name="DeMaso C."/>
            <person name="Dhargay N."/>
            <person name="Dooley K."/>
            <person name="Dooley E."/>
            <person name="Doricent M."/>
            <person name="Dorje P."/>
            <person name="Dorjee K."/>
            <person name="Dupes A."/>
            <person name="Elong R."/>
            <person name="Falk J."/>
            <person name="Farina A."/>
            <person name="Faro S."/>
            <person name="Ferguson D."/>
            <person name="Fisher S."/>
            <person name="Foley C.D."/>
            <person name="Franke A."/>
            <person name="Friedrich D."/>
            <person name="Gadbois L."/>
            <person name="Gearin G."/>
            <person name="Gearin C.R."/>
            <person name="Giannoukos G."/>
            <person name="Goode T."/>
            <person name="Graham J."/>
            <person name="Grandbois E."/>
            <person name="Grewal S."/>
            <person name="Gyaltsen K."/>
            <person name="Hafez N."/>
            <person name="Hagos B."/>
            <person name="Hall J."/>
            <person name="Henson C."/>
            <person name="Hollinger A."/>
            <person name="Honan T."/>
            <person name="Huard M.D."/>
            <person name="Hughes L."/>
            <person name="Hurhula B."/>
            <person name="Husby M.E."/>
            <person name="Kamat A."/>
            <person name="Kanga B."/>
            <person name="Kashin S."/>
            <person name="Khazanovich D."/>
            <person name="Kisner P."/>
            <person name="Lance K."/>
            <person name="Lara M."/>
            <person name="Lee W."/>
            <person name="Lennon N."/>
            <person name="Letendre F."/>
            <person name="LeVine R."/>
            <person name="Lipovsky A."/>
            <person name="Liu X."/>
            <person name="Liu J."/>
            <person name="Liu S."/>
            <person name="Lokyitsang T."/>
            <person name="Lokyitsang Y."/>
            <person name="Lubonja R."/>
            <person name="Lui A."/>
            <person name="MacDonald P."/>
            <person name="Magnisalis V."/>
            <person name="Maru K."/>
            <person name="Matthews C."/>
            <person name="McCusker W."/>
            <person name="McDonough S."/>
            <person name="Mehta T."/>
            <person name="Meldrim J."/>
            <person name="Meneus L."/>
            <person name="Mihai O."/>
            <person name="Mihalev A."/>
            <person name="Mihova T."/>
            <person name="Mittelman R."/>
            <person name="Mlenga V."/>
            <person name="Montmayeur A."/>
            <person name="Mulrain L."/>
            <person name="Navidi A."/>
            <person name="Naylor J."/>
            <person name="Negash T."/>
            <person name="Nguyen T."/>
            <person name="Nguyen N."/>
            <person name="Nicol R."/>
            <person name="Norbu C."/>
            <person name="Norbu N."/>
            <person name="Novod N."/>
            <person name="O'Neill B."/>
            <person name="Osman S."/>
            <person name="Markiewicz E."/>
            <person name="Oyono O.L."/>
            <person name="Patti C."/>
            <person name="Phunkhang P."/>
            <person name="Pierre F."/>
            <person name="Priest M."/>
            <person name="Raghuraman S."/>
            <person name="Rege F."/>
            <person name="Reyes R."/>
            <person name="Rise C."/>
            <person name="Rogov P."/>
            <person name="Ross K."/>
            <person name="Ryan E."/>
            <person name="Settipalli S."/>
            <person name="Shea T."/>
            <person name="Sherpa N."/>
            <person name="Shi L."/>
            <person name="Shih D."/>
            <person name="Sparrow T."/>
            <person name="Spaulding J."/>
            <person name="Stalker J."/>
            <person name="Stange-Thomann N."/>
            <person name="Stavropoulos S."/>
            <person name="Stone C."/>
            <person name="Strader C."/>
            <person name="Tesfaye S."/>
            <person name="Thomson T."/>
            <person name="Thoulutsang Y."/>
            <person name="Thoulutsang D."/>
            <person name="Topham K."/>
            <person name="Topping I."/>
            <person name="Tsamla T."/>
            <person name="Vassiliev H."/>
            <person name="Vo A."/>
            <person name="Wangchuk T."/>
            <person name="Wangdi T."/>
            <person name="Weiand M."/>
            <person name="Wilkinson J."/>
            <person name="Wilson A."/>
            <person name="Yadav S."/>
            <person name="Young G."/>
            <person name="Yu Q."/>
            <person name="Zembek L."/>
            <person name="Zhong D."/>
            <person name="Zimmer A."/>
            <person name="Zwirko Z."/>
            <person name="Jaffe D.B."/>
            <person name="Alvarez P."/>
            <person name="Brockman W."/>
            <person name="Butler J."/>
            <person name="Chin C."/>
            <person name="Gnerre S."/>
            <person name="Grabherr M."/>
            <person name="Kleber M."/>
            <person name="Mauceli E."/>
            <person name="MacCallum I."/>
        </authorList>
    </citation>
    <scope>NUCLEOTIDE SEQUENCE [LARGE SCALE GENOMIC DNA]</scope>
    <source>
        <strain evidence="3">Tucson 15287-2541.00</strain>
    </source>
</reference>
<organism evidence="3">
    <name type="scientific">Drosophila grimshawi</name>
    <name type="common">Hawaiian fruit fly</name>
    <name type="synonym">Idiomyia grimshawi</name>
    <dbReference type="NCBI Taxonomy" id="7222"/>
    <lineage>
        <taxon>Eukaryota</taxon>
        <taxon>Metazoa</taxon>
        <taxon>Ecdysozoa</taxon>
        <taxon>Arthropoda</taxon>
        <taxon>Hexapoda</taxon>
        <taxon>Insecta</taxon>
        <taxon>Pterygota</taxon>
        <taxon>Neoptera</taxon>
        <taxon>Endopterygota</taxon>
        <taxon>Diptera</taxon>
        <taxon>Brachycera</taxon>
        <taxon>Muscomorpha</taxon>
        <taxon>Ephydroidea</taxon>
        <taxon>Drosophilidae</taxon>
        <taxon>Drosophila</taxon>
        <taxon>Hawaiian Drosophila</taxon>
    </lineage>
</organism>
<dbReference type="KEGG" id="dgr:6561341"/>
<dbReference type="PhylomeDB" id="B4J8Y7"/>